<gene>
    <name evidence="2" type="ORF">DFR88_04180</name>
</gene>
<reference evidence="2 3" key="1">
    <citation type="submission" date="2018-07" db="EMBL/GenBank/DDBJ databases">
        <title>Complete Genome Sequences of Extremely Thermoacidophilic, Metal-Mobilizing Type-Strain Members of the Archaeal Family Sulfolobaceae: Acidianus brierleyi DSM-1651T, Acidianus sulfidivorans DSM-18786T, Metallosphaera hakonensis DSM-7519T, and Metallosphaera prunae DSM-10039T.</title>
        <authorList>
            <person name="Counts J.A."/>
            <person name="Kelly R.M."/>
        </authorList>
    </citation>
    <scope>NUCLEOTIDE SEQUENCE [LARGE SCALE GENOMIC DNA]</scope>
    <source>
        <strain evidence="2 3">Ron 12/II</strain>
    </source>
</reference>
<name>A0A4D8RVK9_METPR</name>
<keyword evidence="1" id="KW-1133">Transmembrane helix</keyword>
<dbReference type="Proteomes" id="UP000298568">
    <property type="component" value="Chromosome"/>
</dbReference>
<keyword evidence="1" id="KW-0472">Membrane</keyword>
<sequence length="154" mass="16952">MVKLRSFFVITSVVILIGLTGYFIFQSLIPNSEFIPSYNVSYGVYTIPVYSHGSISYETVKGLKLVIDNEDNNTVVRISSISNSSFSTTPSVYYYLESVPLSNGSIVSAYAPVYEIYVGYDTLIIPINLSPGQYNTVLTDGNQFSFTVSSNVST</sequence>
<organism evidence="2 3">
    <name type="scientific">Metallosphaera prunae</name>
    <dbReference type="NCBI Taxonomy" id="47304"/>
    <lineage>
        <taxon>Archaea</taxon>
        <taxon>Thermoproteota</taxon>
        <taxon>Thermoprotei</taxon>
        <taxon>Sulfolobales</taxon>
        <taxon>Sulfolobaceae</taxon>
        <taxon>Metallosphaera</taxon>
    </lineage>
</organism>
<keyword evidence="3" id="KW-1185">Reference proteome</keyword>
<accession>A0A4D8RVK9</accession>
<dbReference type="EMBL" id="CP031156">
    <property type="protein sequence ID" value="QCO29794.1"/>
    <property type="molecule type" value="Genomic_DNA"/>
</dbReference>
<protein>
    <submittedName>
        <fullName evidence="2">Uncharacterized protein</fullName>
    </submittedName>
</protein>
<dbReference type="AlphaFoldDB" id="A0A4D8RVK9"/>
<evidence type="ECO:0000313" key="2">
    <source>
        <dbReference type="EMBL" id="QCO29794.1"/>
    </source>
</evidence>
<proteinExistence type="predicted"/>
<evidence type="ECO:0000313" key="3">
    <source>
        <dbReference type="Proteomes" id="UP000298568"/>
    </source>
</evidence>
<evidence type="ECO:0000256" key="1">
    <source>
        <dbReference type="SAM" id="Phobius"/>
    </source>
</evidence>
<feature type="transmembrane region" description="Helical" evidence="1">
    <location>
        <begin position="7"/>
        <end position="25"/>
    </location>
</feature>
<keyword evidence="1" id="KW-0812">Transmembrane</keyword>
<dbReference type="KEGG" id="mpru:DFR88_04180"/>